<evidence type="ECO:0000256" key="7">
    <source>
        <dbReference type="SAM" id="MobiDB-lite"/>
    </source>
</evidence>
<evidence type="ECO:0000256" key="1">
    <source>
        <dbReference type="ARBA" id="ARBA00004496"/>
    </source>
</evidence>
<dbReference type="EMBL" id="JAAARO010000012">
    <property type="protein sequence ID" value="KAF5739480.1"/>
    <property type="molecule type" value="Genomic_DNA"/>
</dbReference>
<feature type="compositionally biased region" description="Basic residues" evidence="7">
    <location>
        <begin position="83"/>
        <end position="97"/>
    </location>
</feature>
<evidence type="ECO:0000256" key="4">
    <source>
        <dbReference type="ARBA" id="ARBA00022864"/>
    </source>
</evidence>
<dbReference type="InterPro" id="IPR044670">
    <property type="entry name" value="SOFL"/>
</dbReference>
<feature type="compositionally biased region" description="Basic and acidic residues" evidence="7">
    <location>
        <begin position="67"/>
        <end position="82"/>
    </location>
</feature>
<keyword evidence="9" id="KW-1185">Reference proteome</keyword>
<feature type="region of interest" description="Disordered" evidence="7">
    <location>
        <begin position="41"/>
        <end position="116"/>
    </location>
</feature>
<accession>A0A7J7CZJ9</accession>
<proteinExistence type="inferred from homology"/>
<evidence type="ECO:0000256" key="3">
    <source>
        <dbReference type="ARBA" id="ARBA00022712"/>
    </source>
</evidence>
<keyword evidence="2" id="KW-0963">Cytoplasm</keyword>
<evidence type="ECO:0000256" key="6">
    <source>
        <dbReference type="ARBA" id="ARBA00024199"/>
    </source>
</evidence>
<dbReference type="PANTHER" id="PTHR33347">
    <property type="entry name" value="OSJNBA0091C07.3 PROTEIN"/>
    <property type="match status" value="1"/>
</dbReference>
<evidence type="ECO:0000256" key="5">
    <source>
        <dbReference type="ARBA" id="ARBA00023242"/>
    </source>
</evidence>
<keyword evidence="3" id="KW-0203">Cytokinin biosynthesis</keyword>
<comment type="caution">
    <text evidence="8">The sequence shown here is derived from an EMBL/GenBank/DDBJ whole genome shotgun (WGS) entry which is preliminary data.</text>
</comment>
<evidence type="ECO:0000313" key="9">
    <source>
        <dbReference type="Proteomes" id="UP000593562"/>
    </source>
</evidence>
<dbReference type="GO" id="GO:0005737">
    <property type="term" value="C:cytoplasm"/>
    <property type="evidence" value="ECO:0007669"/>
    <property type="project" value="UniProtKB-SubCell"/>
</dbReference>
<dbReference type="PANTHER" id="PTHR33347:SF34">
    <property type="entry name" value="PROTEIN SOB FIVE-LIKE 6"/>
    <property type="match status" value="1"/>
</dbReference>
<evidence type="ECO:0000313" key="8">
    <source>
        <dbReference type="EMBL" id="KAF5739480.1"/>
    </source>
</evidence>
<sequence>MDISESQCNSGCDSGWTHYLDQSTYSKNRCHGFGGVDEAYRGGEGARMENDEEDDLSMVSDASSGPRHCDADHEECSGELDKRNKRYKKKKKVKSREHCRNQHQSSLDDTASSSVLGSPKASFWWKRMQVSQEMKIQWSIFWTLHKASLQQISGENLHSRISSDCFLRSKNRVVFEEGSHSDR</sequence>
<organism evidence="8 9">
    <name type="scientific">Tripterygium wilfordii</name>
    <name type="common">Thunder God vine</name>
    <dbReference type="NCBI Taxonomy" id="458696"/>
    <lineage>
        <taxon>Eukaryota</taxon>
        <taxon>Viridiplantae</taxon>
        <taxon>Streptophyta</taxon>
        <taxon>Embryophyta</taxon>
        <taxon>Tracheophyta</taxon>
        <taxon>Spermatophyta</taxon>
        <taxon>Magnoliopsida</taxon>
        <taxon>eudicotyledons</taxon>
        <taxon>Gunneridae</taxon>
        <taxon>Pentapetalae</taxon>
        <taxon>rosids</taxon>
        <taxon>fabids</taxon>
        <taxon>Celastrales</taxon>
        <taxon>Celastraceae</taxon>
        <taxon>Tripterygium</taxon>
    </lineage>
</organism>
<feature type="compositionally biased region" description="Polar residues" evidence="7">
    <location>
        <begin position="102"/>
        <end position="116"/>
    </location>
</feature>
<dbReference type="AlphaFoldDB" id="A0A7J7CZJ9"/>
<keyword evidence="5" id="KW-0539">Nucleus</keyword>
<dbReference type="Proteomes" id="UP000593562">
    <property type="component" value="Unassembled WGS sequence"/>
</dbReference>
<gene>
    <name evidence="8" type="ORF">HS088_TW12G00686</name>
</gene>
<dbReference type="GO" id="GO:0009691">
    <property type="term" value="P:cytokinin biosynthetic process"/>
    <property type="evidence" value="ECO:0007669"/>
    <property type="project" value="UniProtKB-KW"/>
</dbReference>
<dbReference type="InParanoid" id="A0A7J7CZJ9"/>
<protein>
    <submittedName>
        <fullName evidence="8">Uncharacterized protein</fullName>
    </submittedName>
</protein>
<comment type="subcellular location">
    <subcellularLocation>
        <location evidence="1">Cytoplasm</location>
    </subcellularLocation>
</comment>
<keyword evidence="4" id="KW-0932">Cytokinin signaling pathway</keyword>
<name>A0A7J7CZJ9_TRIWF</name>
<reference evidence="8 9" key="1">
    <citation type="journal article" date="2020" name="Nat. Commun.">
        <title>Genome of Tripterygium wilfordii and identification of cytochrome P450 involved in triptolide biosynthesis.</title>
        <authorList>
            <person name="Tu L."/>
            <person name="Su P."/>
            <person name="Zhang Z."/>
            <person name="Gao L."/>
            <person name="Wang J."/>
            <person name="Hu T."/>
            <person name="Zhou J."/>
            <person name="Zhang Y."/>
            <person name="Zhao Y."/>
            <person name="Liu Y."/>
            <person name="Song Y."/>
            <person name="Tong Y."/>
            <person name="Lu Y."/>
            <person name="Yang J."/>
            <person name="Xu C."/>
            <person name="Jia M."/>
            <person name="Peters R.J."/>
            <person name="Huang L."/>
            <person name="Gao W."/>
        </authorList>
    </citation>
    <scope>NUCLEOTIDE SEQUENCE [LARGE SCALE GENOMIC DNA]</scope>
    <source>
        <strain evidence="9">cv. XIE 37</strain>
        <tissue evidence="8">Leaf</tissue>
    </source>
</reference>
<comment type="similarity">
    <text evidence="6">Belongs to the SOFL plant protein family.</text>
</comment>
<evidence type="ECO:0000256" key="2">
    <source>
        <dbReference type="ARBA" id="ARBA00022490"/>
    </source>
</evidence>
<dbReference type="GO" id="GO:0009736">
    <property type="term" value="P:cytokinin-activated signaling pathway"/>
    <property type="evidence" value="ECO:0007669"/>
    <property type="project" value="UniProtKB-KW"/>
</dbReference>